<reference evidence="1" key="2">
    <citation type="journal article" date="2015" name="Fish Shellfish Immunol.">
        <title>Early steps in the European eel (Anguilla anguilla)-Vibrio vulnificus interaction in the gills: Role of the RtxA13 toxin.</title>
        <authorList>
            <person name="Callol A."/>
            <person name="Pajuelo D."/>
            <person name="Ebbesson L."/>
            <person name="Teles M."/>
            <person name="MacKenzie S."/>
            <person name="Amaro C."/>
        </authorList>
    </citation>
    <scope>NUCLEOTIDE SEQUENCE</scope>
</reference>
<dbReference type="AlphaFoldDB" id="A0A0E9S356"/>
<proteinExistence type="predicted"/>
<reference evidence="1" key="1">
    <citation type="submission" date="2014-11" db="EMBL/GenBank/DDBJ databases">
        <authorList>
            <person name="Amaro Gonzalez C."/>
        </authorList>
    </citation>
    <scope>NUCLEOTIDE SEQUENCE</scope>
</reference>
<evidence type="ECO:0000313" key="1">
    <source>
        <dbReference type="EMBL" id="JAH35105.1"/>
    </source>
</evidence>
<name>A0A0E9S356_ANGAN</name>
<sequence>MLVDPTDELCLTRHPIKWPLNFRPGNGCSGERLSSASVPVLRSATKLPPPKSL</sequence>
<accession>A0A0E9S356</accession>
<protein>
    <submittedName>
        <fullName evidence="1">Uncharacterized protein</fullName>
    </submittedName>
</protein>
<dbReference type="EMBL" id="GBXM01073472">
    <property type="protein sequence ID" value="JAH35105.1"/>
    <property type="molecule type" value="Transcribed_RNA"/>
</dbReference>
<organism evidence="1">
    <name type="scientific">Anguilla anguilla</name>
    <name type="common">European freshwater eel</name>
    <name type="synonym">Muraena anguilla</name>
    <dbReference type="NCBI Taxonomy" id="7936"/>
    <lineage>
        <taxon>Eukaryota</taxon>
        <taxon>Metazoa</taxon>
        <taxon>Chordata</taxon>
        <taxon>Craniata</taxon>
        <taxon>Vertebrata</taxon>
        <taxon>Euteleostomi</taxon>
        <taxon>Actinopterygii</taxon>
        <taxon>Neopterygii</taxon>
        <taxon>Teleostei</taxon>
        <taxon>Anguilliformes</taxon>
        <taxon>Anguillidae</taxon>
        <taxon>Anguilla</taxon>
    </lineage>
</organism>